<dbReference type="InterPro" id="IPR018982">
    <property type="entry name" value="RQC_domain"/>
</dbReference>
<evidence type="ECO:0000256" key="3">
    <source>
        <dbReference type="ARBA" id="ARBA00005446"/>
    </source>
</evidence>
<feature type="domain" description="Helicase C-terminal" evidence="17">
    <location>
        <begin position="220"/>
        <end position="362"/>
    </location>
</feature>
<dbReference type="SMART" id="SM00487">
    <property type="entry name" value="DEXDc"/>
    <property type="match status" value="1"/>
</dbReference>
<keyword evidence="4" id="KW-0479">Metal-binding</keyword>
<evidence type="ECO:0000259" key="15">
    <source>
        <dbReference type="PROSITE" id="PS50967"/>
    </source>
</evidence>
<evidence type="ECO:0000256" key="6">
    <source>
        <dbReference type="ARBA" id="ARBA00022801"/>
    </source>
</evidence>
<keyword evidence="10" id="KW-0413">Isomerase</keyword>
<dbReference type="GO" id="GO:0005524">
    <property type="term" value="F:ATP binding"/>
    <property type="evidence" value="ECO:0007669"/>
    <property type="project" value="UniProtKB-KW"/>
</dbReference>
<dbReference type="AlphaFoldDB" id="A0AAQ3QRL3"/>
<dbReference type="InterPro" id="IPR002121">
    <property type="entry name" value="HRDC_dom"/>
</dbReference>
<dbReference type="InterPro" id="IPR004589">
    <property type="entry name" value="DNA_helicase_ATP-dep_RecQ"/>
</dbReference>
<dbReference type="SUPFAM" id="SSF47819">
    <property type="entry name" value="HRDC-like"/>
    <property type="match status" value="1"/>
</dbReference>
<evidence type="ECO:0000256" key="11">
    <source>
        <dbReference type="ARBA" id="ARBA00034617"/>
    </source>
</evidence>
<dbReference type="SMART" id="SM00341">
    <property type="entry name" value="HRDC"/>
    <property type="match status" value="1"/>
</dbReference>
<dbReference type="InterPro" id="IPR027417">
    <property type="entry name" value="P-loop_NTPase"/>
</dbReference>
<dbReference type="CDD" id="cd17920">
    <property type="entry name" value="DEXHc_RecQ"/>
    <property type="match status" value="1"/>
</dbReference>
<dbReference type="Pfam" id="PF16124">
    <property type="entry name" value="RecQ_Zn_bind"/>
    <property type="match status" value="1"/>
</dbReference>
<dbReference type="PROSITE" id="PS51194">
    <property type="entry name" value="HELICASE_CTER"/>
    <property type="match status" value="1"/>
</dbReference>
<evidence type="ECO:0000256" key="10">
    <source>
        <dbReference type="ARBA" id="ARBA00023235"/>
    </source>
</evidence>
<dbReference type="SMART" id="SM00956">
    <property type="entry name" value="RQC"/>
    <property type="match status" value="1"/>
</dbReference>
<evidence type="ECO:0000256" key="4">
    <source>
        <dbReference type="ARBA" id="ARBA00022723"/>
    </source>
</evidence>
<name>A0AAQ3QRL3_9BACT</name>
<keyword evidence="19" id="KW-1185">Reference proteome</keyword>
<evidence type="ECO:0000256" key="5">
    <source>
        <dbReference type="ARBA" id="ARBA00022741"/>
    </source>
</evidence>
<dbReference type="GO" id="GO:0003677">
    <property type="term" value="F:DNA binding"/>
    <property type="evidence" value="ECO:0007669"/>
    <property type="project" value="UniProtKB-KW"/>
</dbReference>
<reference evidence="18 19" key="1">
    <citation type="submission" date="2023-10" db="EMBL/GenBank/DDBJ databases">
        <title>Rubellicoccus peritrichatus gen. nov., sp. nov., isolated from an algae of coral reef tank.</title>
        <authorList>
            <person name="Luo J."/>
        </authorList>
    </citation>
    <scope>NUCLEOTIDE SEQUENCE [LARGE SCALE GENOMIC DNA]</scope>
    <source>
        <strain evidence="18 19">CR14</strain>
    </source>
</reference>
<keyword evidence="8" id="KW-0067">ATP-binding</keyword>
<dbReference type="Pfam" id="PF00271">
    <property type="entry name" value="Helicase_C"/>
    <property type="match status" value="1"/>
</dbReference>
<dbReference type="EC" id="5.6.2.4" evidence="12"/>
<dbReference type="Gene3D" id="1.10.10.10">
    <property type="entry name" value="Winged helix-like DNA-binding domain superfamily/Winged helix DNA-binding domain"/>
    <property type="match status" value="1"/>
</dbReference>
<dbReference type="FunFam" id="3.40.50.300:FF:000296">
    <property type="entry name" value="ATP-dependent DNA helicase RecQ"/>
    <property type="match status" value="1"/>
</dbReference>
<keyword evidence="6 18" id="KW-0378">Hydrolase</keyword>
<dbReference type="GO" id="GO:0043138">
    <property type="term" value="F:3'-5' DNA helicase activity"/>
    <property type="evidence" value="ECO:0007669"/>
    <property type="project" value="UniProtKB-EC"/>
</dbReference>
<dbReference type="InterPro" id="IPR032284">
    <property type="entry name" value="RecQ_Zn-bd"/>
</dbReference>
<dbReference type="InterPro" id="IPR011545">
    <property type="entry name" value="DEAD/DEAH_box_helicase_dom"/>
</dbReference>
<dbReference type="SUPFAM" id="SSF46785">
    <property type="entry name" value="Winged helix' DNA-binding domain"/>
    <property type="match status" value="1"/>
</dbReference>
<evidence type="ECO:0000259" key="17">
    <source>
        <dbReference type="PROSITE" id="PS51194"/>
    </source>
</evidence>
<dbReference type="RefSeq" id="WP_317831328.1">
    <property type="nucleotide sequence ID" value="NZ_CP136920.1"/>
</dbReference>
<comment type="catalytic activity">
    <reaction evidence="11">
        <text>Couples ATP hydrolysis with the unwinding of duplex DNA by translocating in the 3'-5' direction.</text>
        <dbReference type="EC" id="5.6.2.4"/>
    </reaction>
</comment>
<dbReference type="GO" id="GO:0046872">
    <property type="term" value="F:metal ion binding"/>
    <property type="evidence" value="ECO:0007669"/>
    <property type="project" value="UniProtKB-KW"/>
</dbReference>
<dbReference type="GO" id="GO:0005737">
    <property type="term" value="C:cytoplasm"/>
    <property type="evidence" value="ECO:0007669"/>
    <property type="project" value="TreeGrafter"/>
</dbReference>
<dbReference type="PANTHER" id="PTHR13710:SF105">
    <property type="entry name" value="ATP-DEPENDENT DNA HELICASE Q1"/>
    <property type="match status" value="1"/>
</dbReference>
<proteinExistence type="inferred from homology"/>
<evidence type="ECO:0000256" key="13">
    <source>
        <dbReference type="ARBA" id="ARBA00044535"/>
    </source>
</evidence>
<sequence>MEQAREALKRYFGHEDFRHPQDSIVASILNRKNTLVIMPTGGGKSLCYQLPALLMEGVTLVVSPLIALMKDQVDALQARGIAAGMINSSQGWPEQRSVLGQMRSGALKLVYISPERFRAESFLSSLEGTPIAMLAIDEAHCISQWGHDFRPDYQRIGEALDKIGRPLCTAFTATATPEVREDIVQNLRLEKPEIFVAGFARPNLTFHVRKIERKVDKELRIRKLIERYRTGIIYCATRKSVEAVSAGLKIDSIPHVVYHAGMPASLRESAQNTFVTGQSPVAVATSAFGMGIDRADIRFVCHYEMPGSVEAFYQEAGRAGRDGKAAHCEMLFMYADKRIQEFFIEGANPDISLIRSVYQFVRSRVNKDMEMFLPVDEITEAMPGKINMMAVHTALGHLRKHGYIDRFDVPGKQMKGTKILQAGLHHNAIDLPEADLIEKKRRDDAKLKAIVQMAYARSCRQSWILEYFGESEIKDCGRCDECAKESNARSLSFDELATLQKALSGVARMSQRRSRYEWEPRYGKTRIQQCVLGSKDEKLLRAGLDQLSTYGILKDSGSKFVGLLFNAMEDAGLVELIDGEYPLLGLTEQGARVMYGEIEVLFEWPLTKMAGAKNQKSKQEQTATDTGLYQQLVRLRDRIRRDRGNVPAYTIFPNKVLAQLADLKPENVEAAMNIKGIGPAKAETILPAFLEVIASQNT</sequence>
<dbReference type="Proteomes" id="UP001304300">
    <property type="component" value="Chromosome"/>
</dbReference>
<dbReference type="Pfam" id="PF00570">
    <property type="entry name" value="HRDC"/>
    <property type="match status" value="1"/>
</dbReference>
<evidence type="ECO:0000256" key="9">
    <source>
        <dbReference type="ARBA" id="ARBA00023125"/>
    </source>
</evidence>
<dbReference type="SUPFAM" id="SSF52540">
    <property type="entry name" value="P-loop containing nucleoside triphosphate hydrolases"/>
    <property type="match status" value="1"/>
</dbReference>
<dbReference type="Pfam" id="PF09382">
    <property type="entry name" value="RQC"/>
    <property type="match status" value="1"/>
</dbReference>
<dbReference type="InterPro" id="IPR036388">
    <property type="entry name" value="WH-like_DNA-bd_sf"/>
</dbReference>
<keyword evidence="7 18" id="KW-0347">Helicase</keyword>
<comment type="similarity">
    <text evidence="3">Belongs to the helicase family. RecQ subfamily.</text>
</comment>
<dbReference type="PROSITE" id="PS50967">
    <property type="entry name" value="HRDC"/>
    <property type="match status" value="1"/>
</dbReference>
<dbReference type="SMART" id="SM00490">
    <property type="entry name" value="HELICc"/>
    <property type="match status" value="1"/>
</dbReference>
<dbReference type="Pfam" id="PF00270">
    <property type="entry name" value="DEAD"/>
    <property type="match status" value="1"/>
</dbReference>
<dbReference type="PROSITE" id="PS51192">
    <property type="entry name" value="HELICASE_ATP_BIND_1"/>
    <property type="match status" value="1"/>
</dbReference>
<feature type="domain" description="HRDC" evidence="15">
    <location>
        <begin position="622"/>
        <end position="698"/>
    </location>
</feature>
<organism evidence="18 19">
    <name type="scientific">Rubellicoccus peritrichatus</name>
    <dbReference type="NCBI Taxonomy" id="3080537"/>
    <lineage>
        <taxon>Bacteria</taxon>
        <taxon>Pseudomonadati</taxon>
        <taxon>Verrucomicrobiota</taxon>
        <taxon>Opitutia</taxon>
        <taxon>Puniceicoccales</taxon>
        <taxon>Cerasicoccaceae</taxon>
        <taxon>Rubellicoccus</taxon>
    </lineage>
</organism>
<evidence type="ECO:0000313" key="19">
    <source>
        <dbReference type="Proteomes" id="UP001304300"/>
    </source>
</evidence>
<keyword evidence="9" id="KW-0238">DNA-binding</keyword>
<evidence type="ECO:0000256" key="14">
    <source>
        <dbReference type="ARBA" id="ARBA00044550"/>
    </source>
</evidence>
<feature type="domain" description="Helicase ATP-binding" evidence="16">
    <location>
        <begin position="25"/>
        <end position="193"/>
    </location>
</feature>
<comment type="cofactor">
    <cofactor evidence="1">
        <name>Mg(2+)</name>
        <dbReference type="ChEBI" id="CHEBI:18420"/>
    </cofactor>
</comment>
<evidence type="ECO:0000259" key="16">
    <source>
        <dbReference type="PROSITE" id="PS51192"/>
    </source>
</evidence>
<dbReference type="InterPro" id="IPR044876">
    <property type="entry name" value="HRDC_dom_sf"/>
</dbReference>
<dbReference type="KEGG" id="puo:RZN69_12500"/>
<dbReference type="GO" id="GO:0006281">
    <property type="term" value="P:DNA repair"/>
    <property type="evidence" value="ECO:0007669"/>
    <property type="project" value="InterPro"/>
</dbReference>
<accession>A0AAQ3QRL3</accession>
<dbReference type="PANTHER" id="PTHR13710">
    <property type="entry name" value="DNA HELICASE RECQ FAMILY MEMBER"/>
    <property type="match status" value="1"/>
</dbReference>
<dbReference type="InterPro" id="IPR036390">
    <property type="entry name" value="WH_DNA-bd_sf"/>
</dbReference>
<dbReference type="GO" id="GO:0006310">
    <property type="term" value="P:DNA recombination"/>
    <property type="evidence" value="ECO:0007669"/>
    <property type="project" value="InterPro"/>
</dbReference>
<dbReference type="GO" id="GO:0009378">
    <property type="term" value="F:four-way junction helicase activity"/>
    <property type="evidence" value="ECO:0007669"/>
    <property type="project" value="TreeGrafter"/>
</dbReference>
<dbReference type="InterPro" id="IPR014001">
    <property type="entry name" value="Helicase_ATP-bd"/>
</dbReference>
<dbReference type="GO" id="GO:0005694">
    <property type="term" value="C:chromosome"/>
    <property type="evidence" value="ECO:0007669"/>
    <property type="project" value="TreeGrafter"/>
</dbReference>
<dbReference type="NCBIfam" id="TIGR00614">
    <property type="entry name" value="recQ_fam"/>
    <property type="match status" value="1"/>
</dbReference>
<keyword evidence="5" id="KW-0547">Nucleotide-binding</keyword>
<dbReference type="InterPro" id="IPR010997">
    <property type="entry name" value="HRDC-like_sf"/>
</dbReference>
<dbReference type="InterPro" id="IPR001650">
    <property type="entry name" value="Helicase_C-like"/>
</dbReference>
<protein>
    <recommendedName>
        <fullName evidence="13">ATP-dependent DNA helicase RecQ</fullName>
        <ecNumber evidence="12">5.6.2.4</ecNumber>
    </recommendedName>
    <alternativeName>
        <fullName evidence="14">DNA 3'-5' helicase RecQ</fullName>
    </alternativeName>
</protein>
<evidence type="ECO:0000313" key="18">
    <source>
        <dbReference type="EMBL" id="WOO39436.1"/>
    </source>
</evidence>
<dbReference type="EMBL" id="CP136920">
    <property type="protein sequence ID" value="WOO39436.1"/>
    <property type="molecule type" value="Genomic_DNA"/>
</dbReference>
<dbReference type="Gene3D" id="1.10.150.80">
    <property type="entry name" value="HRDC domain"/>
    <property type="match status" value="1"/>
</dbReference>
<gene>
    <name evidence="18" type="ORF">RZN69_12500</name>
</gene>
<dbReference type="GO" id="GO:0006260">
    <property type="term" value="P:DNA replication"/>
    <property type="evidence" value="ECO:0007669"/>
    <property type="project" value="InterPro"/>
</dbReference>
<evidence type="ECO:0000256" key="8">
    <source>
        <dbReference type="ARBA" id="ARBA00022840"/>
    </source>
</evidence>
<evidence type="ECO:0000256" key="12">
    <source>
        <dbReference type="ARBA" id="ARBA00034808"/>
    </source>
</evidence>
<evidence type="ECO:0000256" key="7">
    <source>
        <dbReference type="ARBA" id="ARBA00022806"/>
    </source>
</evidence>
<dbReference type="Gene3D" id="3.40.50.300">
    <property type="entry name" value="P-loop containing nucleotide triphosphate hydrolases"/>
    <property type="match status" value="2"/>
</dbReference>
<evidence type="ECO:0000256" key="2">
    <source>
        <dbReference type="ARBA" id="ARBA00001947"/>
    </source>
</evidence>
<evidence type="ECO:0000256" key="1">
    <source>
        <dbReference type="ARBA" id="ARBA00001946"/>
    </source>
</evidence>
<dbReference type="GO" id="GO:0016787">
    <property type="term" value="F:hydrolase activity"/>
    <property type="evidence" value="ECO:0007669"/>
    <property type="project" value="UniProtKB-KW"/>
</dbReference>
<comment type="cofactor">
    <cofactor evidence="2">
        <name>Zn(2+)</name>
        <dbReference type="ChEBI" id="CHEBI:29105"/>
    </cofactor>
</comment>